<keyword evidence="4" id="KW-1185">Reference proteome</keyword>
<dbReference type="Proteomes" id="UP000286974">
    <property type="component" value="Unassembled WGS sequence"/>
</dbReference>
<proteinExistence type="inferred from homology"/>
<dbReference type="InterPro" id="IPR045028">
    <property type="entry name" value="DinG/Rad3-like"/>
</dbReference>
<feature type="domain" description="ATP-dependent helicase C-terminal" evidence="2">
    <location>
        <begin position="2"/>
        <end position="88"/>
    </location>
</feature>
<evidence type="ECO:0000256" key="1">
    <source>
        <dbReference type="ARBA" id="ARBA00038058"/>
    </source>
</evidence>
<keyword evidence="3" id="KW-0347">Helicase</keyword>
<keyword evidence="3" id="KW-0378">Hydrolase</keyword>
<gene>
    <name evidence="3" type="ORF">NBRC111893_1664</name>
</gene>
<dbReference type="InterPro" id="IPR006555">
    <property type="entry name" value="ATP-dep_Helicase_C"/>
</dbReference>
<keyword evidence="3" id="KW-0547">Nucleotide-binding</keyword>
<name>A0A401FMN3_9LACO</name>
<dbReference type="EMBL" id="BEXA01000003">
    <property type="protein sequence ID" value="GAY73518.1"/>
    <property type="molecule type" value="Genomic_DNA"/>
</dbReference>
<dbReference type="GO" id="GO:0016818">
    <property type="term" value="F:hydrolase activity, acting on acid anhydrides, in phosphorus-containing anhydrides"/>
    <property type="evidence" value="ECO:0007669"/>
    <property type="project" value="InterPro"/>
</dbReference>
<evidence type="ECO:0000313" key="3">
    <source>
        <dbReference type="EMBL" id="GAY73518.1"/>
    </source>
</evidence>
<organism evidence="3 4">
    <name type="scientific">Lentilactobacillus kosonis</name>
    <dbReference type="NCBI Taxonomy" id="2810561"/>
    <lineage>
        <taxon>Bacteria</taxon>
        <taxon>Bacillati</taxon>
        <taxon>Bacillota</taxon>
        <taxon>Bacilli</taxon>
        <taxon>Lactobacillales</taxon>
        <taxon>Lactobacillaceae</taxon>
        <taxon>Lentilactobacillus</taxon>
    </lineage>
</organism>
<keyword evidence="3" id="KW-0067">ATP-binding</keyword>
<comment type="similarity">
    <text evidence="1">Belongs to the helicase family. DinG subfamily.</text>
</comment>
<dbReference type="PANTHER" id="PTHR11472:SF34">
    <property type="entry name" value="REGULATOR OF TELOMERE ELONGATION HELICASE 1"/>
    <property type="match status" value="1"/>
</dbReference>
<dbReference type="GO" id="GO:0003678">
    <property type="term" value="F:DNA helicase activity"/>
    <property type="evidence" value="ECO:0007669"/>
    <property type="project" value="TreeGrafter"/>
</dbReference>
<dbReference type="Gene3D" id="3.40.50.300">
    <property type="entry name" value="P-loop containing nucleotide triphosphate hydrolases"/>
    <property type="match status" value="1"/>
</dbReference>
<dbReference type="Pfam" id="PF13307">
    <property type="entry name" value="Helicase_C_2"/>
    <property type="match status" value="1"/>
</dbReference>
<evidence type="ECO:0000313" key="4">
    <source>
        <dbReference type="Proteomes" id="UP000286974"/>
    </source>
</evidence>
<protein>
    <submittedName>
        <fullName evidence="3">DinG family ATP-dependent helicase CPE1197</fullName>
    </submittedName>
</protein>
<dbReference type="AlphaFoldDB" id="A0A401FMN3"/>
<sequence>MKHEQLIGVAIVGVGLPMINEESNLVKEYYDTDHHKGFMYAYQLPGFNNVTQAAGRLIRTQTDKGIIILMDQRFNQNRYRQIFPDHWSQPLIVNNNQQLSTTIQRFWDNN</sequence>
<evidence type="ECO:0000259" key="2">
    <source>
        <dbReference type="Pfam" id="PF13307"/>
    </source>
</evidence>
<comment type="caution">
    <text evidence="3">The sequence shown here is derived from an EMBL/GenBank/DDBJ whole genome shotgun (WGS) entry which is preliminary data.</text>
</comment>
<dbReference type="PANTHER" id="PTHR11472">
    <property type="entry name" value="DNA REPAIR DEAD HELICASE RAD3/XP-D SUBFAMILY MEMBER"/>
    <property type="match status" value="1"/>
</dbReference>
<dbReference type="GO" id="GO:0006139">
    <property type="term" value="P:nucleobase-containing compound metabolic process"/>
    <property type="evidence" value="ECO:0007669"/>
    <property type="project" value="InterPro"/>
</dbReference>
<dbReference type="GO" id="GO:0003676">
    <property type="term" value="F:nucleic acid binding"/>
    <property type="evidence" value="ECO:0007669"/>
    <property type="project" value="InterPro"/>
</dbReference>
<accession>A0A401FMN3</accession>
<dbReference type="GO" id="GO:0005524">
    <property type="term" value="F:ATP binding"/>
    <property type="evidence" value="ECO:0007669"/>
    <property type="project" value="InterPro"/>
</dbReference>
<reference evidence="3 4" key="1">
    <citation type="submission" date="2017-11" db="EMBL/GenBank/DDBJ databases">
        <title>Draft Genome Sequence of Lactobacillus curieae NBRC 111893 isolated from Koso, a Japanese sugar-Vegetable Fermented Beverage.</title>
        <authorList>
            <person name="Chiou T.Y."/>
            <person name="Oshima K."/>
            <person name="Suda W."/>
            <person name="Hattori M."/>
            <person name="Takahashi T."/>
        </authorList>
    </citation>
    <scope>NUCLEOTIDE SEQUENCE [LARGE SCALE GENOMIC DNA]</scope>
    <source>
        <strain evidence="3 4">NBRC111893</strain>
    </source>
</reference>
<dbReference type="InterPro" id="IPR027417">
    <property type="entry name" value="P-loop_NTPase"/>
</dbReference>